<organism evidence="1 2">
    <name type="scientific">Flavihumibacter petaseus NBRC 106054</name>
    <dbReference type="NCBI Taxonomy" id="1220578"/>
    <lineage>
        <taxon>Bacteria</taxon>
        <taxon>Pseudomonadati</taxon>
        <taxon>Bacteroidota</taxon>
        <taxon>Chitinophagia</taxon>
        <taxon>Chitinophagales</taxon>
        <taxon>Chitinophagaceae</taxon>
        <taxon>Flavihumibacter</taxon>
    </lineage>
</organism>
<sequence length="117" mass="13209">MTSKPLTELTESVSVDDAADMTRRFRRDFNHLLLPDFKYKHLVAESESFDRARIEALLAQPGCAGIRLYSAMKENGEVQQIVIGYDTQNRDMLEAGLLMTDSRRCPPDCGPDSRLNS</sequence>
<protein>
    <submittedName>
        <fullName evidence="1">Uncharacterized protein</fullName>
    </submittedName>
</protein>
<name>A0A0E9N6B9_9BACT</name>
<gene>
    <name evidence="1" type="ORF">FPE01S_04_01230</name>
</gene>
<evidence type="ECO:0000313" key="2">
    <source>
        <dbReference type="Proteomes" id="UP000033121"/>
    </source>
</evidence>
<dbReference type="AlphaFoldDB" id="A0A0E9N6B9"/>
<accession>A0A0E9N6B9</accession>
<reference evidence="1 2" key="1">
    <citation type="submission" date="2015-04" db="EMBL/GenBank/DDBJ databases">
        <title>Whole genome shotgun sequence of Flavihumibacter petaseus NBRC 106054.</title>
        <authorList>
            <person name="Miyazawa S."/>
            <person name="Hosoyama A."/>
            <person name="Hashimoto M."/>
            <person name="Noguchi M."/>
            <person name="Tsuchikane K."/>
            <person name="Ohji S."/>
            <person name="Yamazoe A."/>
            <person name="Ichikawa N."/>
            <person name="Kimura A."/>
            <person name="Fujita N."/>
        </authorList>
    </citation>
    <scope>NUCLEOTIDE SEQUENCE [LARGE SCALE GENOMIC DNA]</scope>
    <source>
        <strain evidence="1 2">NBRC 106054</strain>
    </source>
</reference>
<keyword evidence="2" id="KW-1185">Reference proteome</keyword>
<dbReference type="OrthoDB" id="674820at2"/>
<dbReference type="RefSeq" id="WP_046370874.1">
    <property type="nucleotide sequence ID" value="NZ_BBWV01000004.1"/>
</dbReference>
<evidence type="ECO:0000313" key="1">
    <source>
        <dbReference type="EMBL" id="GAO44880.1"/>
    </source>
</evidence>
<dbReference type="EMBL" id="BBWV01000004">
    <property type="protein sequence ID" value="GAO44880.1"/>
    <property type="molecule type" value="Genomic_DNA"/>
</dbReference>
<dbReference type="STRING" id="1220578.FPE01S_04_01230"/>
<proteinExistence type="predicted"/>
<comment type="caution">
    <text evidence="1">The sequence shown here is derived from an EMBL/GenBank/DDBJ whole genome shotgun (WGS) entry which is preliminary data.</text>
</comment>
<dbReference type="Proteomes" id="UP000033121">
    <property type="component" value="Unassembled WGS sequence"/>
</dbReference>